<keyword evidence="1" id="KW-1133">Transmembrane helix</keyword>
<proteinExistence type="predicted"/>
<reference evidence="3" key="1">
    <citation type="submission" date="2018-05" db="EMBL/GenBank/DDBJ databases">
        <title>Zavarzinia sp. HR-AS.</title>
        <authorList>
            <person name="Lee Y."/>
            <person name="Jeon C.O."/>
        </authorList>
    </citation>
    <scope>NUCLEOTIDE SEQUENCE [LARGE SCALE GENOMIC DNA]</scope>
    <source>
        <strain evidence="3">DSM 1231</strain>
    </source>
</reference>
<dbReference type="Proteomes" id="UP000246077">
    <property type="component" value="Unassembled WGS sequence"/>
</dbReference>
<keyword evidence="1" id="KW-0472">Membrane</keyword>
<dbReference type="PANTHER" id="PTHR34543:SF1">
    <property type="entry name" value="PROTEIN ABA DEFICIENT 4, CHLOROPLASTIC"/>
    <property type="match status" value="1"/>
</dbReference>
<feature type="transmembrane region" description="Helical" evidence="1">
    <location>
        <begin position="37"/>
        <end position="64"/>
    </location>
</feature>
<feature type="transmembrane region" description="Helical" evidence="1">
    <location>
        <begin position="12"/>
        <end position="31"/>
    </location>
</feature>
<dbReference type="RefSeq" id="WP_109921418.1">
    <property type="nucleotide sequence ID" value="NZ_QGLF01000003.1"/>
</dbReference>
<comment type="caution">
    <text evidence="2">The sequence shown here is derived from an EMBL/GenBank/DDBJ whole genome shotgun (WGS) entry which is preliminary data.</text>
</comment>
<evidence type="ECO:0000313" key="3">
    <source>
        <dbReference type="Proteomes" id="UP000246077"/>
    </source>
</evidence>
<dbReference type="PANTHER" id="PTHR34543">
    <property type="entry name" value="PROTEIN ABA DEFICIENT 4, CHLOROPLASTIC"/>
    <property type="match status" value="1"/>
</dbReference>
<organism evidence="2 3">
    <name type="scientific">Zavarzinia compransoris</name>
    <dbReference type="NCBI Taxonomy" id="1264899"/>
    <lineage>
        <taxon>Bacteria</taxon>
        <taxon>Pseudomonadati</taxon>
        <taxon>Pseudomonadota</taxon>
        <taxon>Alphaproteobacteria</taxon>
        <taxon>Rhodospirillales</taxon>
        <taxon>Zavarziniaceae</taxon>
        <taxon>Zavarzinia</taxon>
    </lineage>
</organism>
<keyword evidence="3" id="KW-1185">Reference proteome</keyword>
<feature type="transmembrane region" description="Helical" evidence="1">
    <location>
        <begin position="117"/>
        <end position="140"/>
    </location>
</feature>
<evidence type="ECO:0000313" key="2">
    <source>
        <dbReference type="EMBL" id="PWR20774.1"/>
    </source>
</evidence>
<sequence>MARETLDLLFLVFNYGVLPFWALLILAPGWAPGPKVVAGYAVPAILGAVYVALLAGGAGAAFAGGVEGGGFDTLEGVMRLFTSPVAVLTGWVHYLAFDLFVGAWEVRDARRRGVPHLLVVPCLVLTLLLGPAGLLAYVLIRLAAGRRSAAP</sequence>
<dbReference type="EMBL" id="QGLF01000003">
    <property type="protein sequence ID" value="PWR20774.1"/>
    <property type="molecule type" value="Genomic_DNA"/>
</dbReference>
<dbReference type="InterPro" id="IPR025461">
    <property type="entry name" value="ABA4-like"/>
</dbReference>
<feature type="transmembrane region" description="Helical" evidence="1">
    <location>
        <begin position="76"/>
        <end position="97"/>
    </location>
</feature>
<name>A0A317E2W8_9PROT</name>
<protein>
    <submittedName>
        <fullName evidence="2">DUF4281 domain-containing protein</fullName>
    </submittedName>
</protein>
<gene>
    <name evidence="2" type="ORF">DKG75_12325</name>
</gene>
<dbReference type="AlphaFoldDB" id="A0A317E2W8"/>
<dbReference type="OrthoDB" id="345237at2"/>
<dbReference type="Pfam" id="PF14108">
    <property type="entry name" value="ABA4-like"/>
    <property type="match status" value="1"/>
</dbReference>
<accession>A0A317E2W8</accession>
<evidence type="ECO:0000256" key="1">
    <source>
        <dbReference type="SAM" id="Phobius"/>
    </source>
</evidence>
<keyword evidence="1" id="KW-0812">Transmembrane</keyword>